<evidence type="ECO:0000256" key="1">
    <source>
        <dbReference type="SAM" id="MobiDB-lite"/>
    </source>
</evidence>
<proteinExistence type="predicted"/>
<dbReference type="InParanoid" id="A0A1Z5RCA1"/>
<evidence type="ECO:0000313" key="3">
    <source>
        <dbReference type="Proteomes" id="UP000000768"/>
    </source>
</evidence>
<dbReference type="AlphaFoldDB" id="A0A1Z5RCA1"/>
<dbReference type="EMBL" id="CM000765">
    <property type="protein sequence ID" value="OQU81337.1"/>
    <property type="molecule type" value="Genomic_DNA"/>
</dbReference>
<accession>A0A1Z5RCA1</accession>
<reference evidence="2 3" key="1">
    <citation type="journal article" date="2009" name="Nature">
        <title>The Sorghum bicolor genome and the diversification of grasses.</title>
        <authorList>
            <person name="Paterson A.H."/>
            <person name="Bowers J.E."/>
            <person name="Bruggmann R."/>
            <person name="Dubchak I."/>
            <person name="Grimwood J."/>
            <person name="Gundlach H."/>
            <person name="Haberer G."/>
            <person name="Hellsten U."/>
            <person name="Mitros T."/>
            <person name="Poliakov A."/>
            <person name="Schmutz J."/>
            <person name="Spannagl M."/>
            <person name="Tang H."/>
            <person name="Wang X."/>
            <person name="Wicker T."/>
            <person name="Bharti A.K."/>
            <person name="Chapman J."/>
            <person name="Feltus F.A."/>
            <person name="Gowik U."/>
            <person name="Grigoriev I.V."/>
            <person name="Lyons E."/>
            <person name="Maher C.A."/>
            <person name="Martis M."/>
            <person name="Narechania A."/>
            <person name="Otillar R.P."/>
            <person name="Penning B.W."/>
            <person name="Salamov A.A."/>
            <person name="Wang Y."/>
            <person name="Zhang L."/>
            <person name="Carpita N.C."/>
            <person name="Freeling M."/>
            <person name="Gingle A.R."/>
            <person name="Hash C.T."/>
            <person name="Keller B."/>
            <person name="Klein P."/>
            <person name="Kresovich S."/>
            <person name="McCann M.C."/>
            <person name="Ming R."/>
            <person name="Peterson D.G."/>
            <person name="Mehboob-ur-Rahman"/>
            <person name="Ware D."/>
            <person name="Westhoff P."/>
            <person name="Mayer K.F."/>
            <person name="Messing J."/>
            <person name="Rokhsar D.S."/>
        </authorList>
    </citation>
    <scope>NUCLEOTIDE SEQUENCE [LARGE SCALE GENOMIC DNA]</scope>
    <source>
        <strain evidence="3">cv. BTx623</strain>
    </source>
</reference>
<name>A0A1Z5RCA1_SORBI</name>
<dbReference type="Proteomes" id="UP000000768">
    <property type="component" value="Chromosome 6"/>
</dbReference>
<organism evidence="2 3">
    <name type="scientific">Sorghum bicolor</name>
    <name type="common">Sorghum</name>
    <name type="synonym">Sorghum vulgare</name>
    <dbReference type="NCBI Taxonomy" id="4558"/>
    <lineage>
        <taxon>Eukaryota</taxon>
        <taxon>Viridiplantae</taxon>
        <taxon>Streptophyta</taxon>
        <taxon>Embryophyta</taxon>
        <taxon>Tracheophyta</taxon>
        <taxon>Spermatophyta</taxon>
        <taxon>Magnoliopsida</taxon>
        <taxon>Liliopsida</taxon>
        <taxon>Poales</taxon>
        <taxon>Poaceae</taxon>
        <taxon>PACMAD clade</taxon>
        <taxon>Panicoideae</taxon>
        <taxon>Andropogonodae</taxon>
        <taxon>Andropogoneae</taxon>
        <taxon>Sorghinae</taxon>
        <taxon>Sorghum</taxon>
    </lineage>
</organism>
<evidence type="ECO:0000313" key="2">
    <source>
        <dbReference type="EMBL" id="OQU81337.1"/>
    </source>
</evidence>
<gene>
    <name evidence="2" type="ORF">SORBI_3006G044466</name>
</gene>
<sequence>MIARLAASQICVMQRTTWPRCRHPPLGLAPTGPVLELALAPAGSTSPSLTPTEAIGRAGPHSMFATAGRPLHPLHEIRHQAAWLPCCSTSSIPRRAGCLLCSRRP</sequence>
<dbReference type="Gramene" id="OQU81337">
    <property type="protein sequence ID" value="OQU81337"/>
    <property type="gene ID" value="SORBI_3006G044466"/>
</dbReference>
<protein>
    <submittedName>
        <fullName evidence="2">Uncharacterized protein</fullName>
    </submittedName>
</protein>
<reference evidence="3" key="2">
    <citation type="journal article" date="2018" name="Plant J.">
        <title>The Sorghum bicolor reference genome: improved assembly, gene annotations, a transcriptome atlas, and signatures of genome organization.</title>
        <authorList>
            <person name="McCormick R.F."/>
            <person name="Truong S.K."/>
            <person name="Sreedasyam A."/>
            <person name="Jenkins J."/>
            <person name="Shu S."/>
            <person name="Sims D."/>
            <person name="Kennedy M."/>
            <person name="Amirebrahimi M."/>
            <person name="Weers B.D."/>
            <person name="McKinley B."/>
            <person name="Mattison A."/>
            <person name="Morishige D.T."/>
            <person name="Grimwood J."/>
            <person name="Schmutz J."/>
            <person name="Mullet J.E."/>
        </authorList>
    </citation>
    <scope>NUCLEOTIDE SEQUENCE [LARGE SCALE GENOMIC DNA]</scope>
    <source>
        <strain evidence="3">cv. BTx623</strain>
    </source>
</reference>
<keyword evidence="3" id="KW-1185">Reference proteome</keyword>
<feature type="region of interest" description="Disordered" evidence="1">
    <location>
        <begin position="42"/>
        <end position="62"/>
    </location>
</feature>